<name>A0A2T4DPV2_9BACT</name>
<protein>
    <recommendedName>
        <fullName evidence="1">DUF4132 domain-containing protein</fullName>
    </recommendedName>
</protein>
<evidence type="ECO:0000313" key="3">
    <source>
        <dbReference type="Proteomes" id="UP000240608"/>
    </source>
</evidence>
<comment type="caution">
    <text evidence="2">The sequence shown here is derived from an EMBL/GenBank/DDBJ whole genome shotgun (WGS) entry which is preliminary data.</text>
</comment>
<gene>
    <name evidence="2" type="ORF">C9994_09985</name>
</gene>
<dbReference type="Proteomes" id="UP000240608">
    <property type="component" value="Unassembled WGS sequence"/>
</dbReference>
<evidence type="ECO:0000313" key="2">
    <source>
        <dbReference type="EMBL" id="PTB95843.1"/>
    </source>
</evidence>
<dbReference type="InterPro" id="IPR025406">
    <property type="entry name" value="DUF4132"/>
</dbReference>
<feature type="domain" description="DUF4132" evidence="1">
    <location>
        <begin position="820"/>
        <end position="995"/>
    </location>
</feature>
<evidence type="ECO:0000259" key="1">
    <source>
        <dbReference type="Pfam" id="PF13569"/>
    </source>
</evidence>
<accession>A0A2T4DPV2</accession>
<dbReference type="EMBL" id="PYVU01000082">
    <property type="protein sequence ID" value="PTB95843.1"/>
    <property type="molecule type" value="Genomic_DNA"/>
</dbReference>
<organism evidence="2 3">
    <name type="scientific">Marivirga lumbricoides</name>
    <dbReference type="NCBI Taxonomy" id="1046115"/>
    <lineage>
        <taxon>Bacteria</taxon>
        <taxon>Pseudomonadati</taxon>
        <taxon>Bacteroidota</taxon>
        <taxon>Cytophagia</taxon>
        <taxon>Cytophagales</taxon>
        <taxon>Marivirgaceae</taxon>
        <taxon>Marivirga</taxon>
    </lineage>
</organism>
<dbReference type="AlphaFoldDB" id="A0A2T4DPV2"/>
<sequence length="1083" mass="126571">MGFFDKFFKSKKSSSVKVKSFAEEESEVIPDLKQLVLKQYEINGLSIEAINSDFLAPCLEVLLANSYEKNNYDHNPEAYREKYFLFLAITNLVYHYPSDEIIEGILSHFFKEGKPYYAISDLIRSGGSYLLTAHPEKHLIISSGSSILRIYHALYIRKDQNFSYALQVHSILNNARTSEFKDGFSILLEIATRRIVYETPWILSHLVIFKEYDRRTKLTTTYTDKKEEVILKLEKVLSDFNSSYIFNLELSNLLLITEHILYLEKNEIFLKTNYRDRKKIGLKEIGEELEPFINAAKDSMSSFMDVWMYHGSFYFSSDVSKLYKEITENLLSINKFSNSDYNRWLSVYQYIGKEHVKSFYSPLFDNYVKTQNFSDYATQQFTKYFYTFYGINESRLMPKKLVEGLCKIADANNNTFEREFLKQCYRSPISVSMLTSDSYGFYTGSKNALEESVLTIHSQFNAYVPSSVKSVNKGQCYQEEHELFVLNIEGEDYKVPHSFTGVLNKILAERQVGVRLVPVPICSSKDYYGNTRYITTLSIINVTQFKYLTEQYIPLRFPEVRGARAYESISYINMEGKAFHEINSNDVFEGGEQVFSAGFAKNVKWSWFKETYVDQLRSKHKWYRAMDTLTSFAGTKNPNKKWVSDMNSIIDEMGEEQYFDELNSLIYESREEKSWFFDEYNKTLKGMIWSCILRSTERSLLIVKAVTELSYVKISGIGPRSTKTGNFCMEALANSPSEIAYGILQLMRLKSKYPRFVKAIDKYIEKYKANNKSNLEELEDKALPNFGFSQGVKTYNFKDVLLQLTFNKGKIAKTYIVNHKSQKTIPDVLKMQHTARFKEVTAEVKQISDILKGLQERLKSFWLYNRRWKFTEWNKYIFQHELMNPLIDNMVWKSIDSEELFISKRDQLIQINGAIIELDEEEEVCLWHPVIADTEEINELLAYFKKNKLNQVERQIDREYYSFSPDELNEVENDRFANQQLEVRKLMALANSAGWVFTYVHEDVSWPRIYLKALDLTAHFQCDFDRTAEYIPSGSFFISKGDTTKISYSTKFDKLKLSTIPETTLSEVCRDIDMFVSVAKHKK</sequence>
<reference evidence="2 3" key="1">
    <citation type="submission" date="2018-03" db="EMBL/GenBank/DDBJ databases">
        <title>Cross-interface Injection: A General Nanoliter Liquid Handling Method Applied to Single Cells Genome Amplification Automated Nanoliter Liquid Handling Applied to Single Cell Multiple Displacement Amplification.</title>
        <authorList>
            <person name="Yun J."/>
            <person name="Xu P."/>
            <person name="Xu J."/>
            <person name="Dai X."/>
            <person name="Wang Y."/>
            <person name="Zheng X."/>
            <person name="Cao C."/>
            <person name="Yi Q."/>
            <person name="Zhu Y."/>
            <person name="Wang L."/>
            <person name="Dong Z."/>
            <person name="Huang Y."/>
            <person name="Huang L."/>
            <person name="Du W."/>
        </authorList>
    </citation>
    <scope>NUCLEOTIDE SEQUENCE [LARGE SCALE GENOMIC DNA]</scope>
    <source>
        <strain evidence="2 3">Z-D1-2</strain>
    </source>
</reference>
<dbReference type="Pfam" id="PF13569">
    <property type="entry name" value="DUF4132"/>
    <property type="match status" value="1"/>
</dbReference>
<proteinExistence type="predicted"/>